<dbReference type="AlphaFoldDB" id="A0A9Q1KQV4"/>
<dbReference type="GO" id="GO:0003677">
    <property type="term" value="F:DNA binding"/>
    <property type="evidence" value="ECO:0007669"/>
    <property type="project" value="UniProtKB-KW"/>
</dbReference>
<dbReference type="Proteomes" id="UP001153076">
    <property type="component" value="Unassembled WGS sequence"/>
</dbReference>
<dbReference type="InterPro" id="IPR001471">
    <property type="entry name" value="AP2/ERF_dom"/>
</dbReference>
<dbReference type="SUPFAM" id="SSF54171">
    <property type="entry name" value="DNA-binding domain"/>
    <property type="match status" value="1"/>
</dbReference>
<dbReference type="EMBL" id="JAKOGI010000043">
    <property type="protein sequence ID" value="KAJ8447047.1"/>
    <property type="molecule type" value="Genomic_DNA"/>
</dbReference>
<keyword evidence="3" id="KW-0238">DNA-binding</keyword>
<dbReference type="Gene3D" id="3.30.730.10">
    <property type="entry name" value="AP2/ERF domain"/>
    <property type="match status" value="1"/>
</dbReference>
<keyword evidence="9" id="KW-1185">Reference proteome</keyword>
<keyword evidence="4" id="KW-0804">Transcription</keyword>
<dbReference type="CDD" id="cd00018">
    <property type="entry name" value="AP2"/>
    <property type="match status" value="1"/>
</dbReference>
<evidence type="ECO:0000313" key="9">
    <source>
        <dbReference type="Proteomes" id="UP001153076"/>
    </source>
</evidence>
<organism evidence="8 9">
    <name type="scientific">Carnegiea gigantea</name>
    <dbReference type="NCBI Taxonomy" id="171969"/>
    <lineage>
        <taxon>Eukaryota</taxon>
        <taxon>Viridiplantae</taxon>
        <taxon>Streptophyta</taxon>
        <taxon>Embryophyta</taxon>
        <taxon>Tracheophyta</taxon>
        <taxon>Spermatophyta</taxon>
        <taxon>Magnoliopsida</taxon>
        <taxon>eudicotyledons</taxon>
        <taxon>Gunneridae</taxon>
        <taxon>Pentapetalae</taxon>
        <taxon>Caryophyllales</taxon>
        <taxon>Cactineae</taxon>
        <taxon>Cactaceae</taxon>
        <taxon>Cactoideae</taxon>
        <taxon>Echinocereeae</taxon>
        <taxon>Carnegiea</taxon>
    </lineage>
</organism>
<feature type="region of interest" description="Disordered" evidence="6">
    <location>
        <begin position="177"/>
        <end position="212"/>
    </location>
</feature>
<dbReference type="PANTHER" id="PTHR31190">
    <property type="entry name" value="DNA-BINDING DOMAIN"/>
    <property type="match status" value="1"/>
</dbReference>
<evidence type="ECO:0000259" key="7">
    <source>
        <dbReference type="PROSITE" id="PS51032"/>
    </source>
</evidence>
<keyword evidence="5" id="KW-0539">Nucleus</keyword>
<feature type="domain" description="AP2/ERF" evidence="7">
    <location>
        <begin position="43"/>
        <end position="100"/>
    </location>
</feature>
<comment type="subcellular location">
    <subcellularLocation>
        <location evidence="1">Nucleus</location>
    </subcellularLocation>
</comment>
<evidence type="ECO:0000256" key="6">
    <source>
        <dbReference type="SAM" id="MobiDB-lite"/>
    </source>
</evidence>
<comment type="caution">
    <text evidence="8">The sequence shown here is derived from an EMBL/GenBank/DDBJ whole genome shotgun (WGS) entry which is preliminary data.</text>
</comment>
<name>A0A9Q1KQV4_9CARY</name>
<dbReference type="SMART" id="SM00380">
    <property type="entry name" value="AP2"/>
    <property type="match status" value="1"/>
</dbReference>
<evidence type="ECO:0000256" key="3">
    <source>
        <dbReference type="ARBA" id="ARBA00023125"/>
    </source>
</evidence>
<dbReference type="OrthoDB" id="1925932at2759"/>
<gene>
    <name evidence="8" type="ORF">Cgig2_033616</name>
</gene>
<sequence>MYIFLSNKTMIPTTATATFTQSPLSYEANIAPQVGKEEPIKRKYRGVRQRPWGKWAAEIRDPYKAARVWLGTFDTAEAAARAYDEAALRFRGSKAKLNFPENVAARNIPPGSDCPAQHCQFSGDPLAAPRDLSPLVQNQPKEAVHVSEYYRDYINYSRIITSPVDDDQGDSLLNQMLLTSSFSPPPPPPLGSSVSLSSSSPSPAPPVYPSTQILPRVLQRNVDHEYKGAPSSSGGEGSKHKVDKVNYGKRIWLWLTGSLGSSNGLGIGGDEPKFQDFHI</sequence>
<feature type="compositionally biased region" description="Low complexity" evidence="6">
    <location>
        <begin position="191"/>
        <end position="201"/>
    </location>
</feature>
<protein>
    <recommendedName>
        <fullName evidence="7">AP2/ERF domain-containing protein</fullName>
    </recommendedName>
</protein>
<proteinExistence type="predicted"/>
<dbReference type="InterPro" id="IPR044808">
    <property type="entry name" value="ERF_plant"/>
</dbReference>
<evidence type="ECO:0000256" key="5">
    <source>
        <dbReference type="ARBA" id="ARBA00023242"/>
    </source>
</evidence>
<dbReference type="Pfam" id="PF00847">
    <property type="entry name" value="AP2"/>
    <property type="match status" value="1"/>
</dbReference>
<dbReference type="PROSITE" id="PS51032">
    <property type="entry name" value="AP2_ERF"/>
    <property type="match status" value="1"/>
</dbReference>
<evidence type="ECO:0000256" key="1">
    <source>
        <dbReference type="ARBA" id="ARBA00004123"/>
    </source>
</evidence>
<evidence type="ECO:0000256" key="2">
    <source>
        <dbReference type="ARBA" id="ARBA00023015"/>
    </source>
</evidence>
<evidence type="ECO:0000256" key="4">
    <source>
        <dbReference type="ARBA" id="ARBA00023163"/>
    </source>
</evidence>
<keyword evidence="2" id="KW-0805">Transcription regulation</keyword>
<dbReference type="GO" id="GO:0003700">
    <property type="term" value="F:DNA-binding transcription factor activity"/>
    <property type="evidence" value="ECO:0007669"/>
    <property type="project" value="InterPro"/>
</dbReference>
<dbReference type="InterPro" id="IPR036955">
    <property type="entry name" value="AP2/ERF_dom_sf"/>
</dbReference>
<dbReference type="FunFam" id="3.30.730.10:FF:000001">
    <property type="entry name" value="Ethylene-responsive transcription factor 2"/>
    <property type="match status" value="1"/>
</dbReference>
<accession>A0A9Q1KQV4</accession>
<dbReference type="PANTHER" id="PTHR31190:SF473">
    <property type="entry name" value="OS05G0437100 PROTEIN"/>
    <property type="match status" value="1"/>
</dbReference>
<dbReference type="PRINTS" id="PR00367">
    <property type="entry name" value="ETHRSPELEMNT"/>
</dbReference>
<reference evidence="8" key="1">
    <citation type="submission" date="2022-04" db="EMBL/GenBank/DDBJ databases">
        <title>Carnegiea gigantea Genome sequencing and assembly v2.</title>
        <authorList>
            <person name="Copetti D."/>
            <person name="Sanderson M.J."/>
            <person name="Burquez A."/>
            <person name="Wojciechowski M.F."/>
        </authorList>
    </citation>
    <scope>NUCLEOTIDE SEQUENCE</scope>
    <source>
        <strain evidence="8">SGP5-SGP5p</strain>
        <tissue evidence="8">Aerial part</tissue>
    </source>
</reference>
<evidence type="ECO:0000313" key="8">
    <source>
        <dbReference type="EMBL" id="KAJ8447047.1"/>
    </source>
</evidence>
<dbReference type="GO" id="GO:0005634">
    <property type="term" value="C:nucleus"/>
    <property type="evidence" value="ECO:0007669"/>
    <property type="project" value="UniProtKB-SubCell"/>
</dbReference>
<dbReference type="InterPro" id="IPR016177">
    <property type="entry name" value="DNA-bd_dom_sf"/>
</dbReference>
<dbReference type="GO" id="GO:0009873">
    <property type="term" value="P:ethylene-activated signaling pathway"/>
    <property type="evidence" value="ECO:0007669"/>
    <property type="project" value="InterPro"/>
</dbReference>